<evidence type="ECO:0000256" key="10">
    <source>
        <dbReference type="SAM" id="Phobius"/>
    </source>
</evidence>
<keyword evidence="8 10" id="KW-0472">Membrane</keyword>
<feature type="transmembrane region" description="Helical" evidence="10">
    <location>
        <begin position="154"/>
        <end position="174"/>
    </location>
</feature>
<dbReference type="Pfam" id="PF03169">
    <property type="entry name" value="OPT"/>
    <property type="match status" value="1"/>
</dbReference>
<feature type="transmembrane region" description="Helical" evidence="10">
    <location>
        <begin position="530"/>
        <end position="552"/>
    </location>
</feature>
<dbReference type="PANTHER" id="PTHR22601">
    <property type="entry name" value="ISP4 LIKE PROTEIN"/>
    <property type="match status" value="1"/>
</dbReference>
<name>D8QQE6_SELML</name>
<evidence type="ECO:0000256" key="7">
    <source>
        <dbReference type="ARBA" id="ARBA00022989"/>
    </source>
</evidence>
<feature type="transmembrane region" description="Helical" evidence="10">
    <location>
        <begin position="288"/>
        <end position="312"/>
    </location>
</feature>
<feature type="transmembrane region" description="Helical" evidence="10">
    <location>
        <begin position="214"/>
        <end position="241"/>
    </location>
</feature>
<dbReference type="Gramene" id="EFJ38445">
    <property type="protein sequence ID" value="EFJ38445"/>
    <property type="gene ID" value="SELMODRAFT_229868"/>
</dbReference>
<proteinExistence type="inferred from homology"/>
<keyword evidence="12" id="KW-1185">Reference proteome</keyword>
<evidence type="ECO:0000313" key="11">
    <source>
        <dbReference type="EMBL" id="EFJ38445.1"/>
    </source>
</evidence>
<dbReference type="KEGG" id="smo:SELMODRAFT_229868"/>
<feature type="transmembrane region" description="Helical" evidence="10">
    <location>
        <begin position="680"/>
        <end position="701"/>
    </location>
</feature>
<feature type="region of interest" description="Disordered" evidence="9">
    <location>
        <begin position="1"/>
        <end position="22"/>
    </location>
</feature>
<feature type="transmembrane region" description="Helical" evidence="10">
    <location>
        <begin position="603"/>
        <end position="620"/>
    </location>
</feature>
<protein>
    <recommendedName>
        <fullName evidence="13">Oligopeptide transporter</fullName>
    </recommendedName>
</protein>
<dbReference type="GO" id="GO:0005886">
    <property type="term" value="C:plasma membrane"/>
    <property type="evidence" value="ECO:0000318"/>
    <property type="project" value="GO_Central"/>
</dbReference>
<feature type="transmembrane region" description="Helical" evidence="10">
    <location>
        <begin position="417"/>
        <end position="439"/>
    </location>
</feature>
<feature type="transmembrane region" description="Helical" evidence="10">
    <location>
        <begin position="363"/>
        <end position="385"/>
    </location>
</feature>
<feature type="transmembrane region" description="Helical" evidence="10">
    <location>
        <begin position="120"/>
        <end position="142"/>
    </location>
</feature>
<feature type="transmembrane region" description="Helical" evidence="10">
    <location>
        <begin position="651"/>
        <end position="668"/>
    </location>
</feature>
<dbReference type="OMA" id="AYHEYSV"/>
<gene>
    <name evidence="11" type="ORF">SELMODRAFT_229868</name>
</gene>
<evidence type="ECO:0008006" key="13">
    <source>
        <dbReference type="Google" id="ProtNLM"/>
    </source>
</evidence>
<dbReference type="GO" id="GO:0035673">
    <property type="term" value="F:oligopeptide transmembrane transporter activity"/>
    <property type="evidence" value="ECO:0000318"/>
    <property type="project" value="GO_Central"/>
</dbReference>
<comment type="similarity">
    <text evidence="2">Belongs to the oligopeptide OPT transporter (TC 2.A.67.1) family.</text>
</comment>
<keyword evidence="7 10" id="KW-1133">Transmembrane helix</keyword>
<dbReference type="eggNOG" id="KOG2262">
    <property type="taxonomic scope" value="Eukaryota"/>
</dbReference>
<feature type="transmembrane region" description="Helical" evidence="10">
    <location>
        <begin position="71"/>
        <end position="93"/>
    </location>
</feature>
<keyword evidence="4 10" id="KW-0812">Transmembrane</keyword>
<dbReference type="GO" id="GO:0015031">
    <property type="term" value="P:protein transport"/>
    <property type="evidence" value="ECO:0007669"/>
    <property type="project" value="UniProtKB-KW"/>
</dbReference>
<feature type="transmembrane region" description="Helical" evidence="10">
    <location>
        <begin position="44"/>
        <end position="64"/>
    </location>
</feature>
<dbReference type="NCBIfam" id="TIGR00728">
    <property type="entry name" value="OPT_sfam"/>
    <property type="match status" value="1"/>
</dbReference>
<evidence type="ECO:0000256" key="1">
    <source>
        <dbReference type="ARBA" id="ARBA00004141"/>
    </source>
</evidence>
<dbReference type="InterPro" id="IPR004648">
    <property type="entry name" value="Oligpept_transpt"/>
</dbReference>
<evidence type="ECO:0000256" key="6">
    <source>
        <dbReference type="ARBA" id="ARBA00022927"/>
    </source>
</evidence>
<dbReference type="FunCoup" id="D8QQE6">
    <property type="interactions" value="265"/>
</dbReference>
<accession>D8QQE6</accession>
<dbReference type="Proteomes" id="UP000001514">
    <property type="component" value="Unassembled WGS sequence"/>
</dbReference>
<evidence type="ECO:0000256" key="4">
    <source>
        <dbReference type="ARBA" id="ARBA00022692"/>
    </source>
</evidence>
<dbReference type="AlphaFoldDB" id="D8QQE6"/>
<reference evidence="11 12" key="1">
    <citation type="journal article" date="2011" name="Science">
        <title>The Selaginella genome identifies genetic changes associated with the evolution of vascular plants.</title>
        <authorList>
            <person name="Banks J.A."/>
            <person name="Nishiyama T."/>
            <person name="Hasebe M."/>
            <person name="Bowman J.L."/>
            <person name="Gribskov M."/>
            <person name="dePamphilis C."/>
            <person name="Albert V.A."/>
            <person name="Aono N."/>
            <person name="Aoyama T."/>
            <person name="Ambrose B.A."/>
            <person name="Ashton N.W."/>
            <person name="Axtell M.J."/>
            <person name="Barker E."/>
            <person name="Barker M.S."/>
            <person name="Bennetzen J.L."/>
            <person name="Bonawitz N.D."/>
            <person name="Chapple C."/>
            <person name="Cheng C."/>
            <person name="Correa L.G."/>
            <person name="Dacre M."/>
            <person name="DeBarry J."/>
            <person name="Dreyer I."/>
            <person name="Elias M."/>
            <person name="Engstrom E.M."/>
            <person name="Estelle M."/>
            <person name="Feng L."/>
            <person name="Finet C."/>
            <person name="Floyd S.K."/>
            <person name="Frommer W.B."/>
            <person name="Fujita T."/>
            <person name="Gramzow L."/>
            <person name="Gutensohn M."/>
            <person name="Harholt J."/>
            <person name="Hattori M."/>
            <person name="Heyl A."/>
            <person name="Hirai T."/>
            <person name="Hiwatashi Y."/>
            <person name="Ishikawa M."/>
            <person name="Iwata M."/>
            <person name="Karol K.G."/>
            <person name="Koehler B."/>
            <person name="Kolukisaoglu U."/>
            <person name="Kubo M."/>
            <person name="Kurata T."/>
            <person name="Lalonde S."/>
            <person name="Li K."/>
            <person name="Li Y."/>
            <person name="Litt A."/>
            <person name="Lyons E."/>
            <person name="Manning G."/>
            <person name="Maruyama T."/>
            <person name="Michael T.P."/>
            <person name="Mikami K."/>
            <person name="Miyazaki S."/>
            <person name="Morinaga S."/>
            <person name="Murata T."/>
            <person name="Mueller-Roeber B."/>
            <person name="Nelson D.R."/>
            <person name="Obara M."/>
            <person name="Oguri Y."/>
            <person name="Olmstead R.G."/>
            <person name="Onodera N."/>
            <person name="Petersen B.L."/>
            <person name="Pils B."/>
            <person name="Prigge M."/>
            <person name="Rensing S.A."/>
            <person name="Riano-Pachon D.M."/>
            <person name="Roberts A.W."/>
            <person name="Sato Y."/>
            <person name="Scheller H.V."/>
            <person name="Schulz B."/>
            <person name="Schulz C."/>
            <person name="Shakirov E.V."/>
            <person name="Shibagaki N."/>
            <person name="Shinohara N."/>
            <person name="Shippen D.E."/>
            <person name="Soerensen I."/>
            <person name="Sotooka R."/>
            <person name="Sugimoto N."/>
            <person name="Sugita M."/>
            <person name="Sumikawa N."/>
            <person name="Tanurdzic M."/>
            <person name="Theissen G."/>
            <person name="Ulvskov P."/>
            <person name="Wakazuki S."/>
            <person name="Weng J.K."/>
            <person name="Willats W.W."/>
            <person name="Wipf D."/>
            <person name="Wolf P.G."/>
            <person name="Yang L."/>
            <person name="Zimmer A.D."/>
            <person name="Zhu Q."/>
            <person name="Mitros T."/>
            <person name="Hellsten U."/>
            <person name="Loque D."/>
            <person name="Otillar R."/>
            <person name="Salamov A."/>
            <person name="Schmutz J."/>
            <person name="Shapiro H."/>
            <person name="Lindquist E."/>
            <person name="Lucas S."/>
            <person name="Rokhsar D."/>
            <person name="Grigoriev I.V."/>
        </authorList>
    </citation>
    <scope>NUCLEOTIDE SEQUENCE [LARGE SCALE GENOMIC DNA]</scope>
</reference>
<dbReference type="HOGENOM" id="CLU_004965_1_1_1"/>
<keyword evidence="5" id="KW-0571">Peptide transport</keyword>
<evidence type="ECO:0000256" key="3">
    <source>
        <dbReference type="ARBA" id="ARBA00022448"/>
    </source>
</evidence>
<dbReference type="InParanoid" id="D8QQE6"/>
<evidence type="ECO:0000256" key="5">
    <source>
        <dbReference type="ARBA" id="ARBA00022856"/>
    </source>
</evidence>
<keyword evidence="3" id="KW-0813">Transport</keyword>
<organism evidence="12">
    <name type="scientific">Selaginella moellendorffii</name>
    <name type="common">Spikemoss</name>
    <dbReference type="NCBI Taxonomy" id="88036"/>
    <lineage>
        <taxon>Eukaryota</taxon>
        <taxon>Viridiplantae</taxon>
        <taxon>Streptophyta</taxon>
        <taxon>Embryophyta</taxon>
        <taxon>Tracheophyta</taxon>
        <taxon>Lycopodiopsida</taxon>
        <taxon>Selaginellales</taxon>
        <taxon>Selaginellaceae</taxon>
        <taxon>Selaginella</taxon>
    </lineage>
</organism>
<dbReference type="OrthoDB" id="9986677at2759"/>
<dbReference type="NCBIfam" id="TIGR00727">
    <property type="entry name" value="ISP4_OPT"/>
    <property type="match status" value="1"/>
</dbReference>
<feature type="compositionally biased region" description="Basic and acidic residues" evidence="9">
    <location>
        <begin position="1"/>
        <end position="21"/>
    </location>
</feature>
<sequence length="739" mass="82433">MEAGKRGEQEEEFHGDSKEEQSPIEQVALTVDVEDDPSQPVWTFRMWAIGILACAMLSFLNQFFSYRTEPLVITLTSAQIVALPIGRFMAAVLPTRIYRVPFTGFEFSLNPGPFNKKEHVLITIFANAGSAFGNGGAYAVFIVDIIKAFYKRKIHFYTGLLLVITTQVLGYGWAGLLRKYLVEPASMWWPGNLVQVSLFKTLHDKESVKGLTRIQFFLIFLTVGFAYYALPGYLFSVLSSISWVCWAFPNSVLAQQLGSGFQGLGLGAIGLDWASASSYLGSPLVSPFFAIANVAVGYILIAYVMMPTFYWANIYNAKTFPIFSSHLFTSKGQIYDIQKVVNDKFELDMAEYQRQGPIHMSTFFAMTYGFGFAAVASTITHVLCFHGKDIWRMSRSALKSPPDVHARMMQRYPTIPNLWFVILMLVSLGVAIATCLGFKEQIQLPWWGVILSCAIAATFTLPVGVITATTNITPGLNIITEYIVGYMLPGKPIANVVFKTYGYMSMTQALSFLSDFKLGHYMKIPPRSMFTVQIVGTIIAATVNMGVAWWLLNGIDNICDTEKLPASSPWTCPSDRVFFDASVIWGLVGPKRIFGSLGEYSQLSWFFLIGILAPIPVWILSRALPKVEFLRYVNIPVILGATGYMPPATSVNYTTWITLGVVFNYFVYKYRKAWWKRYNYVLSAALDAGSAFMAVVLYFSLGLEDVSLTWWGTSDRDHCPLAKCPTQPGIVVDGCPVYS</sequence>
<feature type="transmembrane region" description="Helical" evidence="10">
    <location>
        <begin position="445"/>
        <end position="468"/>
    </location>
</feature>
<evidence type="ECO:0000256" key="8">
    <source>
        <dbReference type="ARBA" id="ARBA00023136"/>
    </source>
</evidence>
<dbReference type="InterPro" id="IPR004813">
    <property type="entry name" value="OPT"/>
</dbReference>
<comment type="subcellular location">
    <subcellularLocation>
        <location evidence="1">Membrane</location>
        <topology evidence="1">Multi-pass membrane protein</topology>
    </subcellularLocation>
</comment>
<keyword evidence="6" id="KW-0653">Protein transport</keyword>
<evidence type="ECO:0000256" key="9">
    <source>
        <dbReference type="SAM" id="MobiDB-lite"/>
    </source>
</evidence>
<evidence type="ECO:0000313" key="12">
    <source>
        <dbReference type="Proteomes" id="UP000001514"/>
    </source>
</evidence>
<dbReference type="EMBL" id="GL377565">
    <property type="protein sequence ID" value="EFJ38445.1"/>
    <property type="molecule type" value="Genomic_DNA"/>
</dbReference>
<evidence type="ECO:0000256" key="2">
    <source>
        <dbReference type="ARBA" id="ARBA00005484"/>
    </source>
</evidence>